<evidence type="ECO:0000313" key="3">
    <source>
        <dbReference type="Proteomes" id="UP001597460"/>
    </source>
</evidence>
<gene>
    <name evidence="2" type="ORF">ACFSVN_13280</name>
</gene>
<dbReference type="Proteomes" id="UP001597460">
    <property type="component" value="Unassembled WGS sequence"/>
</dbReference>
<accession>A0ABW5JKX1</accession>
<protein>
    <recommendedName>
        <fullName evidence="4">Lipoprotein</fullName>
    </recommendedName>
</protein>
<proteinExistence type="predicted"/>
<keyword evidence="3" id="KW-1185">Reference proteome</keyword>
<dbReference type="RefSeq" id="WP_390303692.1">
    <property type="nucleotide sequence ID" value="NZ_JBHULI010000025.1"/>
</dbReference>
<organism evidence="2 3">
    <name type="scientific">Gracilimonas halophila</name>
    <dbReference type="NCBI Taxonomy" id="1834464"/>
    <lineage>
        <taxon>Bacteria</taxon>
        <taxon>Pseudomonadati</taxon>
        <taxon>Balneolota</taxon>
        <taxon>Balneolia</taxon>
        <taxon>Balneolales</taxon>
        <taxon>Balneolaceae</taxon>
        <taxon>Gracilimonas</taxon>
    </lineage>
</organism>
<feature type="transmembrane region" description="Helical" evidence="1">
    <location>
        <begin position="12"/>
        <end position="31"/>
    </location>
</feature>
<evidence type="ECO:0000313" key="2">
    <source>
        <dbReference type="EMBL" id="MFD2533421.1"/>
    </source>
</evidence>
<reference evidence="3" key="1">
    <citation type="journal article" date="2019" name="Int. J. Syst. Evol. Microbiol.">
        <title>The Global Catalogue of Microorganisms (GCM) 10K type strain sequencing project: providing services to taxonomists for standard genome sequencing and annotation.</title>
        <authorList>
            <consortium name="The Broad Institute Genomics Platform"/>
            <consortium name="The Broad Institute Genome Sequencing Center for Infectious Disease"/>
            <person name="Wu L."/>
            <person name="Ma J."/>
        </authorList>
    </citation>
    <scope>NUCLEOTIDE SEQUENCE [LARGE SCALE GENOMIC DNA]</scope>
    <source>
        <strain evidence="3">KCTC 52042</strain>
    </source>
</reference>
<evidence type="ECO:0000256" key="1">
    <source>
        <dbReference type="SAM" id="Phobius"/>
    </source>
</evidence>
<keyword evidence="1" id="KW-0812">Transmembrane</keyword>
<comment type="caution">
    <text evidence="2">The sequence shown here is derived from an EMBL/GenBank/DDBJ whole genome shotgun (WGS) entry which is preliminary data.</text>
</comment>
<sequence>MGAKIIINKAGFHLFYIGAIILLTGCHAYVLDDAQHDLRSSFVSGNYQESSKLLQEFEDKEIYKSKDLVLKNLEAGLIHHFAGNFDSSSVFFDNAELLIDDAYTKSISRGFKAMLVNDNTLVYDGEPYEDIYLNAFKSLNYVHQNDWEGALVETRRMAFKMEQLDIRLKGLAEAFAREDTTGKVDWNSGEVNIQNSAFSHYLATILYAKTGKPDDSRIEFEKLGKALREQQEISKKTPVNIDDLEKIREPHSYNVLVTAFTGQAPIKKQEDFRLWLDGDNDNSFYVKFSLPKIDLYRSRISSIRIITDSLQTYDMELIEEMDAVSAEVYKAKIPIIYTRSLLRATLKAAGSSYAASSVRKKNKGLGFLVDVLGIIGQESTEKADLRGWQTMPGKAWMNVINLPIGVNEIEIQYLSASGAILYSEKRTIEITDQTRLGLIESIYSY</sequence>
<dbReference type="EMBL" id="JBHULI010000025">
    <property type="protein sequence ID" value="MFD2533421.1"/>
    <property type="molecule type" value="Genomic_DNA"/>
</dbReference>
<name>A0ABW5JKX1_9BACT</name>
<evidence type="ECO:0008006" key="4">
    <source>
        <dbReference type="Google" id="ProtNLM"/>
    </source>
</evidence>
<dbReference type="PROSITE" id="PS51257">
    <property type="entry name" value="PROKAR_LIPOPROTEIN"/>
    <property type="match status" value="1"/>
</dbReference>
<keyword evidence="1" id="KW-1133">Transmembrane helix</keyword>
<keyword evidence="1" id="KW-0472">Membrane</keyword>